<gene>
    <name evidence="1" type="ORF">SDC9_155339</name>
</gene>
<sequence length="96" mass="10265">MAQHDGRGARPVAIDDGQVGMADTRGGHAHQYLARAGRRQVHLPDFHRFALRIGRGCTGAGQYGCSGLHHHPFKSLQVLLESGLNALSPGMVLSTL</sequence>
<dbReference type="EMBL" id="VSSQ01054083">
    <property type="protein sequence ID" value="MPN08063.1"/>
    <property type="molecule type" value="Genomic_DNA"/>
</dbReference>
<evidence type="ECO:0000313" key="1">
    <source>
        <dbReference type="EMBL" id="MPN08063.1"/>
    </source>
</evidence>
<dbReference type="AntiFam" id="ANF00088">
    <property type="entry name" value="Shadow ORF (opposite Fdh)"/>
</dbReference>
<reference evidence="1" key="1">
    <citation type="submission" date="2019-08" db="EMBL/GenBank/DDBJ databases">
        <authorList>
            <person name="Kucharzyk K."/>
            <person name="Murdoch R.W."/>
            <person name="Higgins S."/>
            <person name="Loffler F."/>
        </authorList>
    </citation>
    <scope>NUCLEOTIDE SEQUENCE</scope>
</reference>
<organism evidence="1">
    <name type="scientific">bioreactor metagenome</name>
    <dbReference type="NCBI Taxonomy" id="1076179"/>
    <lineage>
        <taxon>unclassified sequences</taxon>
        <taxon>metagenomes</taxon>
        <taxon>ecological metagenomes</taxon>
    </lineage>
</organism>
<protein>
    <submittedName>
        <fullName evidence="1">Uncharacterized protein</fullName>
    </submittedName>
</protein>
<name>A0A645F6F7_9ZZZZ</name>
<dbReference type="AlphaFoldDB" id="A0A645F6F7"/>
<comment type="caution">
    <text evidence="1">The sequence shown here is derived from an EMBL/GenBank/DDBJ whole genome shotgun (WGS) entry which is preliminary data.</text>
</comment>
<accession>A0A645F6F7</accession>
<proteinExistence type="predicted"/>